<protein>
    <submittedName>
        <fullName evidence="2">Uncharacterized protein</fullName>
    </submittedName>
</protein>
<dbReference type="Pfam" id="PF04665">
    <property type="entry name" value="Pox_A32"/>
    <property type="match status" value="1"/>
</dbReference>
<feature type="compositionally biased region" description="Polar residues" evidence="1">
    <location>
        <begin position="430"/>
        <end position="443"/>
    </location>
</feature>
<feature type="region of interest" description="Disordered" evidence="1">
    <location>
        <begin position="351"/>
        <end position="443"/>
    </location>
</feature>
<dbReference type="AlphaFoldDB" id="A0A3L8DYR3"/>
<dbReference type="InterPro" id="IPR006758">
    <property type="entry name" value="A32L"/>
</dbReference>
<comment type="caution">
    <text evidence="2">The sequence shown here is derived from an EMBL/GenBank/DDBJ whole genome shotgun (WGS) entry which is preliminary data.</text>
</comment>
<proteinExistence type="predicted"/>
<dbReference type="EMBL" id="QOIP01000003">
    <property type="protein sequence ID" value="RLU25089.1"/>
    <property type="molecule type" value="Genomic_DNA"/>
</dbReference>
<sequence>MRFVRQPLTIRVTNCDDRLRQMGDNEAIRKHGLVLPTTIRAIIYGPSNCGKTNVLISLLESPHGVRFENVYVDSKSLQQPKYQYLENLLTSIDEIGYFTFSNNSDAILPCEARPNSIFVFDDVACDKQDTMREYFSMGRHSNVDSFYLCQTYARIPKHLICYVQSSGELEGRTQQNASHTLWRVGPKARVGLTTCSGFKVNDHGGRFYRRPWNGLSVGPFLEEKKPRLRKVKELEKITLDNKDDKDEANTNKEEESTKLQPPKKVPKQDPKLVMLKEAFGVLKSVSSSSNDEIKSFLSFIENKMKRYNEHTKNIVQQAICEIVFKADNGYYENYFGNYYPHGTYNAQPTHAAPMPQSNRSIPNSQPTYVSPISQSNQSIPMSQPSPLIYQSNSQASPNFAAHPMCSSSEMPISPDTPTPPLTSPSQHSSCSEASNDYNFNEYI</sequence>
<reference evidence="2" key="1">
    <citation type="journal article" date="2018" name="Genome Res.">
        <title>The genomic architecture and molecular evolution of ant odorant receptors.</title>
        <authorList>
            <person name="McKenzie S.K."/>
            <person name="Kronauer D.J.C."/>
        </authorList>
    </citation>
    <scope>NUCLEOTIDE SEQUENCE [LARGE SCALE GENOMIC DNA]</scope>
    <source>
        <strain evidence="2">Clonal line C1</strain>
    </source>
</reference>
<gene>
    <name evidence="2" type="ORF">DMN91_003181</name>
</gene>
<evidence type="ECO:0000313" key="2">
    <source>
        <dbReference type="EMBL" id="RLU25089.1"/>
    </source>
</evidence>
<name>A0A3L8DYR3_OOCBI</name>
<reference evidence="2" key="2">
    <citation type="submission" date="2018-07" db="EMBL/GenBank/DDBJ databases">
        <authorList>
            <person name="Mckenzie S.K."/>
            <person name="Kronauer D.J.C."/>
        </authorList>
    </citation>
    <scope>NUCLEOTIDE SEQUENCE</scope>
    <source>
        <strain evidence="2">Clonal line C1</strain>
    </source>
</reference>
<feature type="region of interest" description="Disordered" evidence="1">
    <location>
        <begin position="240"/>
        <end position="269"/>
    </location>
</feature>
<feature type="compositionally biased region" description="Basic and acidic residues" evidence="1">
    <location>
        <begin position="240"/>
        <end position="257"/>
    </location>
</feature>
<dbReference type="Proteomes" id="UP000279307">
    <property type="component" value="Chromosome 3"/>
</dbReference>
<accession>A0A3L8DYR3</accession>
<feature type="compositionally biased region" description="Polar residues" evidence="1">
    <location>
        <begin position="355"/>
        <end position="397"/>
    </location>
</feature>
<organism evidence="2">
    <name type="scientific">Ooceraea biroi</name>
    <name type="common">Clonal raider ant</name>
    <name type="synonym">Cerapachys biroi</name>
    <dbReference type="NCBI Taxonomy" id="2015173"/>
    <lineage>
        <taxon>Eukaryota</taxon>
        <taxon>Metazoa</taxon>
        <taxon>Ecdysozoa</taxon>
        <taxon>Arthropoda</taxon>
        <taxon>Hexapoda</taxon>
        <taxon>Insecta</taxon>
        <taxon>Pterygota</taxon>
        <taxon>Neoptera</taxon>
        <taxon>Endopterygota</taxon>
        <taxon>Hymenoptera</taxon>
        <taxon>Apocrita</taxon>
        <taxon>Aculeata</taxon>
        <taxon>Formicoidea</taxon>
        <taxon>Formicidae</taxon>
        <taxon>Dorylinae</taxon>
        <taxon>Ooceraea</taxon>
    </lineage>
</organism>
<evidence type="ECO:0000256" key="1">
    <source>
        <dbReference type="SAM" id="MobiDB-lite"/>
    </source>
</evidence>